<accession>A0AAE9ZAD7</accession>
<feature type="domain" description="N-acetyltransferase" evidence="4">
    <location>
        <begin position="9"/>
        <end position="171"/>
    </location>
</feature>
<dbReference type="InterPro" id="IPR051531">
    <property type="entry name" value="N-acetyltransferase"/>
</dbReference>
<comment type="similarity">
    <text evidence="3">Belongs to the acetyltransferase family. RimJ subfamily.</text>
</comment>
<dbReference type="InterPro" id="IPR000182">
    <property type="entry name" value="GNAT_dom"/>
</dbReference>
<name>A0AAE9ZAD7_9PROT</name>
<proteinExistence type="inferred from homology"/>
<evidence type="ECO:0000256" key="1">
    <source>
        <dbReference type="ARBA" id="ARBA00022679"/>
    </source>
</evidence>
<dbReference type="PANTHER" id="PTHR43792:SF8">
    <property type="entry name" value="[RIBOSOMAL PROTEIN US5]-ALANINE N-ACETYLTRANSFERASE"/>
    <property type="match status" value="1"/>
</dbReference>
<evidence type="ECO:0000313" key="5">
    <source>
        <dbReference type="EMBL" id="WDI30016.1"/>
    </source>
</evidence>
<dbReference type="Pfam" id="PF13302">
    <property type="entry name" value="Acetyltransf_3"/>
    <property type="match status" value="1"/>
</dbReference>
<organism evidence="5 6">
    <name type="scientific">Hyphococcus flavus</name>
    <dbReference type="NCBI Taxonomy" id="1866326"/>
    <lineage>
        <taxon>Bacteria</taxon>
        <taxon>Pseudomonadati</taxon>
        <taxon>Pseudomonadota</taxon>
        <taxon>Alphaproteobacteria</taxon>
        <taxon>Parvularculales</taxon>
        <taxon>Parvularculaceae</taxon>
        <taxon>Hyphococcus</taxon>
    </lineage>
</organism>
<keyword evidence="1" id="KW-0808">Transferase</keyword>
<dbReference type="GO" id="GO:0016747">
    <property type="term" value="F:acyltransferase activity, transferring groups other than amino-acyl groups"/>
    <property type="evidence" value="ECO:0007669"/>
    <property type="project" value="InterPro"/>
</dbReference>
<dbReference type="AlphaFoldDB" id="A0AAE9ZAD7"/>
<dbReference type="PANTHER" id="PTHR43792">
    <property type="entry name" value="GNAT FAMILY, PUTATIVE (AFU_ORTHOLOGUE AFUA_3G00765)-RELATED-RELATED"/>
    <property type="match status" value="1"/>
</dbReference>
<dbReference type="EMBL" id="CP118166">
    <property type="protein sequence ID" value="WDI30016.1"/>
    <property type="molecule type" value="Genomic_DNA"/>
</dbReference>
<evidence type="ECO:0000256" key="2">
    <source>
        <dbReference type="ARBA" id="ARBA00023315"/>
    </source>
</evidence>
<gene>
    <name evidence="5" type="ORF">PUV54_08595</name>
</gene>
<evidence type="ECO:0000259" key="4">
    <source>
        <dbReference type="PROSITE" id="PS51186"/>
    </source>
</evidence>
<dbReference type="KEGG" id="hfl:PUV54_08595"/>
<dbReference type="Proteomes" id="UP001214043">
    <property type="component" value="Chromosome"/>
</dbReference>
<dbReference type="SUPFAM" id="SSF55729">
    <property type="entry name" value="Acyl-CoA N-acyltransferases (Nat)"/>
    <property type="match status" value="1"/>
</dbReference>
<keyword evidence="6" id="KW-1185">Reference proteome</keyword>
<dbReference type="PROSITE" id="PS51186">
    <property type="entry name" value="GNAT"/>
    <property type="match status" value="1"/>
</dbReference>
<reference evidence="5" key="1">
    <citation type="submission" date="2023-02" db="EMBL/GenBank/DDBJ databases">
        <title>Genome sequence of Hyphococcus flavus.</title>
        <authorList>
            <person name="Rong J.-C."/>
            <person name="Zhao Q."/>
            <person name="Yi M."/>
            <person name="Wu J.-Y."/>
        </authorList>
    </citation>
    <scope>NUCLEOTIDE SEQUENCE</scope>
    <source>
        <strain evidence="5">MCCC 1K03223</strain>
    </source>
</reference>
<evidence type="ECO:0000256" key="3">
    <source>
        <dbReference type="ARBA" id="ARBA00038502"/>
    </source>
</evidence>
<keyword evidence="2" id="KW-0012">Acyltransferase</keyword>
<sequence>MTIIYTKRFTLRPITEADAPAFAKICNDELIARNTARIPHPYTLDNAIAFTRYAMNAVSEKKEFPFAVCDGETIIGCSGVLQEGDAWELGYWIANDARGRGAATEAARATVQFAIQGLCAKSVISGHFTDNIVSGRVLEKIGFRYTGKSVTMHSLGRGREVETRRMELSLTDFEPPPAFKVTP</sequence>
<evidence type="ECO:0000313" key="6">
    <source>
        <dbReference type="Proteomes" id="UP001214043"/>
    </source>
</evidence>
<dbReference type="RefSeq" id="WP_274491801.1">
    <property type="nucleotide sequence ID" value="NZ_CP118166.1"/>
</dbReference>
<dbReference type="InterPro" id="IPR016181">
    <property type="entry name" value="Acyl_CoA_acyltransferase"/>
</dbReference>
<dbReference type="Gene3D" id="3.40.630.30">
    <property type="match status" value="1"/>
</dbReference>
<protein>
    <submittedName>
        <fullName evidence="5">GNAT family N-acetyltransferase</fullName>
    </submittedName>
</protein>